<evidence type="ECO:0000313" key="4">
    <source>
        <dbReference type="Proteomes" id="UP001165121"/>
    </source>
</evidence>
<feature type="transmembrane region" description="Helical" evidence="2">
    <location>
        <begin position="47"/>
        <end position="64"/>
    </location>
</feature>
<accession>A0A9W6XKB4</accession>
<dbReference type="EMBL" id="BSXT01001226">
    <property type="protein sequence ID" value="GMF40094.1"/>
    <property type="molecule type" value="Genomic_DNA"/>
</dbReference>
<dbReference type="Proteomes" id="UP001165121">
    <property type="component" value="Unassembled WGS sequence"/>
</dbReference>
<feature type="transmembrane region" description="Helical" evidence="2">
    <location>
        <begin position="116"/>
        <end position="140"/>
    </location>
</feature>
<evidence type="ECO:0000256" key="1">
    <source>
        <dbReference type="SAM" id="MobiDB-lite"/>
    </source>
</evidence>
<proteinExistence type="predicted"/>
<feature type="transmembrane region" description="Helical" evidence="2">
    <location>
        <begin position="184"/>
        <end position="203"/>
    </location>
</feature>
<feature type="region of interest" description="Disordered" evidence="1">
    <location>
        <begin position="365"/>
        <end position="384"/>
    </location>
</feature>
<organism evidence="3 4">
    <name type="scientific">Phytophthora fragariaefolia</name>
    <dbReference type="NCBI Taxonomy" id="1490495"/>
    <lineage>
        <taxon>Eukaryota</taxon>
        <taxon>Sar</taxon>
        <taxon>Stramenopiles</taxon>
        <taxon>Oomycota</taxon>
        <taxon>Peronosporomycetes</taxon>
        <taxon>Peronosporales</taxon>
        <taxon>Peronosporaceae</taxon>
        <taxon>Phytophthora</taxon>
    </lineage>
</organism>
<sequence length="384" mass="43270">MTKSLRSTRQRLWKTWLSLQVEFQGRYSIERLQQLHNYASSRSSWKMALVCFLTPLPCLAFALLKELPPLKSPYAGFYENWVFIIRAWVLICCFNGSALTQMGHGAPRLKLSVRQILFMSVLAASVATAVMIVICILTVFPLPFGLLVIGIPDVGVMAVGFTIISSPKWRADSSILVELKQQLVVYNCQVLLPFVYPLYILGFVSLDGIYQALFVMVLPIIQLSARNWISRTLADNNDIKLESVIFIVEVFNTLYVSSALHNSSSSSTTVMIMMVDLVQFWASMVDIVKVLDEMKVLVDKIPENHPLRNDNFIAIAVRLIDIEATRDKSLRSALQQTKAQHICYAHDQTKGNPLERKASYAIQQHRNGPGNGYDIIQHESSPSD</sequence>
<protein>
    <submittedName>
        <fullName evidence="3">Unnamed protein product</fullName>
    </submittedName>
</protein>
<reference evidence="3" key="1">
    <citation type="submission" date="2023-04" db="EMBL/GenBank/DDBJ databases">
        <title>Phytophthora fragariaefolia NBRC 109709.</title>
        <authorList>
            <person name="Ichikawa N."/>
            <person name="Sato H."/>
            <person name="Tonouchi N."/>
        </authorList>
    </citation>
    <scope>NUCLEOTIDE SEQUENCE</scope>
    <source>
        <strain evidence="3">NBRC 109709</strain>
    </source>
</reference>
<dbReference type="AlphaFoldDB" id="A0A9W6XKB4"/>
<comment type="caution">
    <text evidence="3">The sequence shown here is derived from an EMBL/GenBank/DDBJ whole genome shotgun (WGS) entry which is preliminary data.</text>
</comment>
<name>A0A9W6XKB4_9STRA</name>
<dbReference type="OrthoDB" id="119892at2759"/>
<keyword evidence="2" id="KW-0812">Transmembrane</keyword>
<feature type="transmembrane region" description="Helical" evidence="2">
    <location>
        <begin position="146"/>
        <end position="164"/>
    </location>
</feature>
<evidence type="ECO:0000313" key="3">
    <source>
        <dbReference type="EMBL" id="GMF40094.1"/>
    </source>
</evidence>
<keyword evidence="2" id="KW-1133">Transmembrane helix</keyword>
<keyword evidence="4" id="KW-1185">Reference proteome</keyword>
<gene>
    <name evidence="3" type="ORF">Pfra01_001216600</name>
</gene>
<feature type="transmembrane region" description="Helical" evidence="2">
    <location>
        <begin position="84"/>
        <end position="104"/>
    </location>
</feature>
<keyword evidence="2" id="KW-0472">Membrane</keyword>
<evidence type="ECO:0000256" key="2">
    <source>
        <dbReference type="SAM" id="Phobius"/>
    </source>
</evidence>